<dbReference type="Pfam" id="PF01585">
    <property type="entry name" value="G-patch"/>
    <property type="match status" value="1"/>
</dbReference>
<dbReference type="SMART" id="SM00443">
    <property type="entry name" value="G_patch"/>
    <property type="match status" value="1"/>
</dbReference>
<evidence type="ECO:0000256" key="6">
    <source>
        <dbReference type="SAM" id="MobiDB-lite"/>
    </source>
</evidence>
<comment type="similarity">
    <text evidence="1">Belongs to the GPATCH11 family.</text>
</comment>
<feature type="region of interest" description="Disordered" evidence="6">
    <location>
        <begin position="199"/>
        <end position="224"/>
    </location>
</feature>
<evidence type="ECO:0000256" key="3">
    <source>
        <dbReference type="ARBA" id="ARBA00022786"/>
    </source>
</evidence>
<dbReference type="GO" id="GO:0003676">
    <property type="term" value="F:nucleic acid binding"/>
    <property type="evidence" value="ECO:0007669"/>
    <property type="project" value="InterPro"/>
</dbReference>
<feature type="region of interest" description="Disordered" evidence="6">
    <location>
        <begin position="156"/>
        <end position="178"/>
    </location>
</feature>
<gene>
    <name evidence="8" type="primary">GPATCH11</name>
    <name evidence="8" type="ORF">FJT64_013501</name>
</gene>
<dbReference type="AlphaFoldDB" id="A0A6A4VCR5"/>
<dbReference type="Pfam" id="PF13821">
    <property type="entry name" value="DUF4187"/>
    <property type="match status" value="1"/>
</dbReference>
<dbReference type="GO" id="GO:0019787">
    <property type="term" value="F:ubiquitin-like protein transferase activity"/>
    <property type="evidence" value="ECO:0007669"/>
    <property type="project" value="InterPro"/>
</dbReference>
<evidence type="ECO:0000259" key="7">
    <source>
        <dbReference type="PROSITE" id="PS50174"/>
    </source>
</evidence>
<dbReference type="InterPro" id="IPR000467">
    <property type="entry name" value="G_patch_dom"/>
</dbReference>
<proteinExistence type="inferred from homology"/>
<dbReference type="GO" id="GO:0006914">
    <property type="term" value="P:autophagy"/>
    <property type="evidence" value="ECO:0007669"/>
    <property type="project" value="UniProtKB-KW"/>
</dbReference>
<dbReference type="PANTHER" id="PTHR21032:SF0">
    <property type="entry name" value="G PATCH DOMAIN-CONTAINING PROTEIN 11"/>
    <property type="match status" value="1"/>
</dbReference>
<dbReference type="InterPro" id="IPR025239">
    <property type="entry name" value="DUF4187"/>
</dbReference>
<evidence type="ECO:0000256" key="5">
    <source>
        <dbReference type="ARBA" id="ARBA00030688"/>
    </source>
</evidence>
<sequence length="429" mass="48352">MAELDSRQFRAGCARLLRRSRQLGDGWQWRQIGADGFLVRETVVPAPPPADDTCAVDSDDGETDSAAVAACPSVWLLEHHVALSSSYGVPLLLMTGRDLSGRPLEAEQVWRLAPAEHADHLRRHGWATLSLLEHPVLRRLFLAVHPCHTARLMAQATAAHRSEGENGGGGDPPTSSVAQSWLVGGQDVRPGLQFRREAERQHRLERRRQLADQQRRERSRPIRVLEAEQRERALDKPIDSSNKGFAMLQMMGYKPGMAIGKQGDGRTEPIRPELNQGRAGLGRQAALRALEERKRELRARAAERRQQATCAVEFRRRMRDKMSDRHLTADLMKSQRVCQELDSKMDIAAPAEPWFWPPPPPPSEADGDAEADAEQQPEEDAVPFSPADQLELLTDYLRRTHFYCIWCGCAYDDERDIRENCPGNTRDDH</sequence>
<organism evidence="8 9">
    <name type="scientific">Amphibalanus amphitrite</name>
    <name type="common">Striped barnacle</name>
    <name type="synonym">Balanus amphitrite</name>
    <dbReference type="NCBI Taxonomy" id="1232801"/>
    <lineage>
        <taxon>Eukaryota</taxon>
        <taxon>Metazoa</taxon>
        <taxon>Ecdysozoa</taxon>
        <taxon>Arthropoda</taxon>
        <taxon>Crustacea</taxon>
        <taxon>Multicrustacea</taxon>
        <taxon>Cirripedia</taxon>
        <taxon>Thoracica</taxon>
        <taxon>Thoracicalcarea</taxon>
        <taxon>Balanomorpha</taxon>
        <taxon>Balanoidea</taxon>
        <taxon>Balanidae</taxon>
        <taxon>Amphibalaninae</taxon>
        <taxon>Amphibalanus</taxon>
    </lineage>
</organism>
<dbReference type="SMART" id="SM01173">
    <property type="entry name" value="DUF4187"/>
    <property type="match status" value="1"/>
</dbReference>
<keyword evidence="3" id="KW-0833">Ubl conjugation pathway</keyword>
<accession>A0A6A4VCR5</accession>
<dbReference type="OrthoDB" id="786951at2759"/>
<dbReference type="PANTHER" id="PTHR21032">
    <property type="entry name" value="G PATCH DOMAIN-CONTAINING PROTEIN 11"/>
    <property type="match status" value="1"/>
</dbReference>
<keyword evidence="9" id="KW-1185">Reference proteome</keyword>
<reference evidence="8 9" key="1">
    <citation type="submission" date="2019-07" db="EMBL/GenBank/DDBJ databases">
        <title>Draft genome assembly of a fouling barnacle, Amphibalanus amphitrite (Darwin, 1854): The first reference genome for Thecostraca.</title>
        <authorList>
            <person name="Kim W."/>
        </authorList>
    </citation>
    <scope>NUCLEOTIDE SEQUENCE [LARGE SCALE GENOMIC DNA]</scope>
    <source>
        <strain evidence="8">SNU_AA5</strain>
        <tissue evidence="8">Soma without cirri and trophi</tissue>
    </source>
</reference>
<name>A0A6A4VCR5_AMPAM</name>
<dbReference type="Gene3D" id="3.30.1460.50">
    <property type="match status" value="1"/>
</dbReference>
<dbReference type="InterPro" id="IPR007135">
    <property type="entry name" value="Atg3/Atg10"/>
</dbReference>
<evidence type="ECO:0000256" key="2">
    <source>
        <dbReference type="ARBA" id="ARBA00021978"/>
    </source>
</evidence>
<dbReference type="EMBL" id="VIIS01002128">
    <property type="protein sequence ID" value="KAF0288132.1"/>
    <property type="molecule type" value="Genomic_DNA"/>
</dbReference>
<evidence type="ECO:0000313" key="9">
    <source>
        <dbReference type="Proteomes" id="UP000440578"/>
    </source>
</evidence>
<dbReference type="Proteomes" id="UP000440578">
    <property type="component" value="Unassembled WGS sequence"/>
</dbReference>
<comment type="caution">
    <text evidence="8">The sequence shown here is derived from an EMBL/GenBank/DDBJ whole genome shotgun (WGS) entry which is preliminary data.</text>
</comment>
<feature type="domain" description="G-patch" evidence="7">
    <location>
        <begin position="240"/>
        <end position="286"/>
    </location>
</feature>
<dbReference type="PROSITE" id="PS50174">
    <property type="entry name" value="G_PATCH"/>
    <property type="match status" value="1"/>
</dbReference>
<dbReference type="Pfam" id="PF03987">
    <property type="entry name" value="Autophagy_act_C"/>
    <property type="match status" value="1"/>
</dbReference>
<evidence type="ECO:0000256" key="4">
    <source>
        <dbReference type="ARBA" id="ARBA00023006"/>
    </source>
</evidence>
<feature type="compositionally biased region" description="Acidic residues" evidence="6">
    <location>
        <begin position="365"/>
        <end position="381"/>
    </location>
</feature>
<protein>
    <recommendedName>
        <fullName evidence="2">G patch domain-containing protein 11</fullName>
    </recommendedName>
    <alternativeName>
        <fullName evidence="5">Coiled-coil domain-containing protein 75</fullName>
    </alternativeName>
</protein>
<evidence type="ECO:0000313" key="8">
    <source>
        <dbReference type="EMBL" id="KAF0288132.1"/>
    </source>
</evidence>
<feature type="region of interest" description="Disordered" evidence="6">
    <location>
        <begin position="350"/>
        <end position="386"/>
    </location>
</feature>
<dbReference type="InterPro" id="IPR039249">
    <property type="entry name" value="GPATCH11"/>
</dbReference>
<dbReference type="GO" id="GO:0000776">
    <property type="term" value="C:kinetochore"/>
    <property type="evidence" value="ECO:0007669"/>
    <property type="project" value="TreeGrafter"/>
</dbReference>
<evidence type="ECO:0000256" key="1">
    <source>
        <dbReference type="ARBA" id="ARBA00007140"/>
    </source>
</evidence>
<keyword evidence="4" id="KW-0072">Autophagy</keyword>